<dbReference type="InterPro" id="IPR005502">
    <property type="entry name" value="Ribosyl_crysJ1"/>
</dbReference>
<dbReference type="EMBL" id="CP068108">
    <property type="protein sequence ID" value="QQU01212.1"/>
    <property type="molecule type" value="Genomic_DNA"/>
</dbReference>
<dbReference type="GO" id="GO:0046872">
    <property type="term" value="F:metal ion binding"/>
    <property type="evidence" value="ECO:0007669"/>
    <property type="project" value="UniProtKB-KW"/>
</dbReference>
<feature type="binding site" evidence="3">
    <location>
        <position position="267"/>
    </location>
    <ligand>
        <name>Mg(2+)</name>
        <dbReference type="ChEBI" id="CHEBI:18420"/>
        <label>1</label>
    </ligand>
</feature>
<dbReference type="Gene3D" id="1.10.4080.10">
    <property type="entry name" value="ADP-ribosylation/Crystallin J1"/>
    <property type="match status" value="1"/>
</dbReference>
<dbReference type="OrthoDB" id="9798107at2"/>
<organism evidence="4 5">
    <name type="scientific">Myroides odoratus</name>
    <name type="common">Flavobacterium odoratum</name>
    <dbReference type="NCBI Taxonomy" id="256"/>
    <lineage>
        <taxon>Bacteria</taxon>
        <taxon>Pseudomonadati</taxon>
        <taxon>Bacteroidota</taxon>
        <taxon>Flavobacteriia</taxon>
        <taxon>Flavobacteriales</taxon>
        <taxon>Flavobacteriaceae</taxon>
        <taxon>Myroides</taxon>
    </lineage>
</organism>
<gene>
    <name evidence="4" type="ORF">I6I88_05530</name>
</gene>
<keyword evidence="2" id="KW-0378">Hydrolase</keyword>
<dbReference type="PANTHER" id="PTHR16222">
    <property type="entry name" value="ADP-RIBOSYLGLYCOHYDROLASE"/>
    <property type="match status" value="1"/>
</dbReference>
<sequence>MSNLASDLLFGVAVADALGVPVEFKNHTEINMTSVQSNYQDIPNRFAPFGSWNKPVGTFSDDSSLTFCTAEYLAAGETDLNDLMDRFKDWLKNGFWTTDGHTFDVGRTTLLAIENFSNDYNWKTAGLNTERDNGNGSLMRIAPLLLPLLFDNTISNPYQYVTDFSSLTHAHPISVDSCFIYLMYAKHLYYSKDAPIAFVRLKEELTLKYDNNDVFKRLFSEEFLLLDPSIFNPSGFVVGSLEIALHTLLTTTSYEEAILKAISLGKDTDTNAAITGALAGILYGYDSIPLHWVETLKRKEDIQLLSEQLNLKYKK</sequence>
<evidence type="ECO:0000313" key="4">
    <source>
        <dbReference type="EMBL" id="QQU01212.1"/>
    </source>
</evidence>
<dbReference type="GeneID" id="93527104"/>
<evidence type="ECO:0000313" key="5">
    <source>
        <dbReference type="Proteomes" id="UP000596202"/>
    </source>
</evidence>
<dbReference type="GO" id="GO:0016787">
    <property type="term" value="F:hydrolase activity"/>
    <property type="evidence" value="ECO:0007669"/>
    <property type="project" value="UniProtKB-KW"/>
</dbReference>
<comment type="similarity">
    <text evidence="1">Belongs to the ADP-ribosylglycohydrolase family.</text>
</comment>
<feature type="binding site" evidence="3">
    <location>
        <position position="61"/>
    </location>
    <ligand>
        <name>Mg(2+)</name>
        <dbReference type="ChEBI" id="CHEBI:18420"/>
        <label>1</label>
    </ligand>
</feature>
<comment type="cofactor">
    <cofactor evidence="3">
        <name>Mg(2+)</name>
        <dbReference type="ChEBI" id="CHEBI:18420"/>
    </cofactor>
    <text evidence="3">Binds 2 magnesium ions per subunit.</text>
</comment>
<name>A0A9Q6Z892_MYROD</name>
<feature type="binding site" evidence="3">
    <location>
        <position position="269"/>
    </location>
    <ligand>
        <name>Mg(2+)</name>
        <dbReference type="ChEBI" id="CHEBI:18420"/>
        <label>1</label>
    </ligand>
</feature>
<evidence type="ECO:0000256" key="2">
    <source>
        <dbReference type="ARBA" id="ARBA00022801"/>
    </source>
</evidence>
<dbReference type="Proteomes" id="UP000596202">
    <property type="component" value="Chromosome"/>
</dbReference>
<proteinExistence type="inferred from homology"/>
<dbReference type="InterPro" id="IPR050792">
    <property type="entry name" value="ADP-ribosylglycohydrolase"/>
</dbReference>
<feature type="binding site" evidence="3">
    <location>
        <position position="270"/>
    </location>
    <ligand>
        <name>Mg(2+)</name>
        <dbReference type="ChEBI" id="CHEBI:18420"/>
        <label>1</label>
    </ligand>
</feature>
<dbReference type="Pfam" id="PF03747">
    <property type="entry name" value="ADP_ribosyl_GH"/>
    <property type="match status" value="1"/>
</dbReference>
<feature type="binding site" evidence="3">
    <location>
        <position position="62"/>
    </location>
    <ligand>
        <name>Mg(2+)</name>
        <dbReference type="ChEBI" id="CHEBI:18420"/>
        <label>1</label>
    </ligand>
</feature>
<reference evidence="4 5" key="1">
    <citation type="submission" date="2021-01" db="EMBL/GenBank/DDBJ databases">
        <title>FDA dAtabase for Regulatory Grade micrObial Sequences (FDA-ARGOS): Supporting development and validation of Infectious Disease Dx tests.</title>
        <authorList>
            <person name="Sproer C."/>
            <person name="Gronow S."/>
            <person name="Severitt S."/>
            <person name="Schroder I."/>
            <person name="Tallon L."/>
            <person name="Sadzewicz L."/>
            <person name="Zhao X."/>
            <person name="Boylan J."/>
            <person name="Ott S."/>
            <person name="Bowen H."/>
            <person name="Vavikolanu K."/>
            <person name="Mehta A."/>
            <person name="Aluvathingal J."/>
            <person name="Nadendla S."/>
            <person name="Lowell S."/>
            <person name="Myers T."/>
            <person name="Yan Y."/>
            <person name="Sichtig H."/>
        </authorList>
    </citation>
    <scope>NUCLEOTIDE SEQUENCE [LARGE SCALE GENOMIC DNA]</scope>
    <source>
        <strain evidence="4 5">FDAARGOS_1131</strain>
    </source>
</reference>
<dbReference type="RefSeq" id="WP_002991603.1">
    <property type="nucleotide sequence ID" value="NZ_CP068108.1"/>
</dbReference>
<evidence type="ECO:0000256" key="1">
    <source>
        <dbReference type="ARBA" id="ARBA00010702"/>
    </source>
</evidence>
<keyword evidence="3" id="KW-0460">Magnesium</keyword>
<accession>A0A9Q6Z892</accession>
<dbReference type="SUPFAM" id="SSF101478">
    <property type="entry name" value="ADP-ribosylglycohydrolase"/>
    <property type="match status" value="1"/>
</dbReference>
<protein>
    <submittedName>
        <fullName evidence="4">ADP-ribosylglycohydrolase family protein</fullName>
    </submittedName>
</protein>
<feature type="binding site" evidence="3">
    <location>
        <position position="60"/>
    </location>
    <ligand>
        <name>Mg(2+)</name>
        <dbReference type="ChEBI" id="CHEBI:18420"/>
        <label>1</label>
    </ligand>
</feature>
<evidence type="ECO:0000256" key="3">
    <source>
        <dbReference type="PIRSR" id="PIRSR605502-1"/>
    </source>
</evidence>
<dbReference type="AlphaFoldDB" id="A0A9Q6Z892"/>
<keyword evidence="3" id="KW-0479">Metal-binding</keyword>
<dbReference type="PANTHER" id="PTHR16222:SF24">
    <property type="entry name" value="ADP-RIBOSYLHYDROLASE ARH3"/>
    <property type="match status" value="1"/>
</dbReference>
<dbReference type="InterPro" id="IPR036705">
    <property type="entry name" value="Ribosyl_crysJ1_sf"/>
</dbReference>